<dbReference type="InterPro" id="IPR018511">
    <property type="entry name" value="Hemolysin-typ_Ca-bd_CS"/>
</dbReference>
<gene>
    <name evidence="9" type="ORF">GRI69_14350</name>
</gene>
<name>A0A844XWF6_9SPHN</name>
<evidence type="ECO:0000256" key="7">
    <source>
        <dbReference type="ARBA" id="ARBA00023136"/>
    </source>
</evidence>
<evidence type="ECO:0000256" key="4">
    <source>
        <dbReference type="ARBA" id="ARBA00022656"/>
    </source>
</evidence>
<dbReference type="Proteomes" id="UP000448199">
    <property type="component" value="Unassembled WGS sequence"/>
</dbReference>
<organism evidence="9 10">
    <name type="scientific">Qipengyuania vulgaris</name>
    <dbReference type="NCBI Taxonomy" id="291985"/>
    <lineage>
        <taxon>Bacteria</taxon>
        <taxon>Pseudomonadati</taxon>
        <taxon>Pseudomonadota</taxon>
        <taxon>Alphaproteobacteria</taxon>
        <taxon>Sphingomonadales</taxon>
        <taxon>Erythrobacteraceae</taxon>
        <taxon>Qipengyuania</taxon>
    </lineage>
</organism>
<comment type="caution">
    <text evidence="9">The sequence shown here is derived from an EMBL/GenBank/DDBJ whole genome shotgun (WGS) entry which is preliminary data.</text>
</comment>
<dbReference type="GO" id="GO:0090729">
    <property type="term" value="F:toxin activity"/>
    <property type="evidence" value="ECO:0007669"/>
    <property type="project" value="UniProtKB-KW"/>
</dbReference>
<feature type="region of interest" description="Disordered" evidence="8">
    <location>
        <begin position="856"/>
        <end position="881"/>
    </location>
</feature>
<evidence type="ECO:0000256" key="6">
    <source>
        <dbReference type="ARBA" id="ARBA00023026"/>
    </source>
</evidence>
<keyword evidence="3" id="KW-0964">Secreted</keyword>
<evidence type="ECO:0008006" key="11">
    <source>
        <dbReference type="Google" id="ProtNLM"/>
    </source>
</evidence>
<sequence>MMRNLSRASARYVKSQKTVLNETSDTTAPVLTGLSLPDIDLTDGAESVTISATASDEGTGVDRVMLYIEQSFSSGGTNTSPIVLMDSLDSFADGISLREYLVDENSPSGTFSISGARVWDNAGNSTYYSIGELNVLGIDTTFTVTSNTAPDTTAPVLTGLSLPDIDLTDGAESVTISATASDEGTGVDRVMLYIEQSFSSGGTNTSPIVLMDSLDSFADGISLREYLVDENSPSGTFSISGARVWDNAGNSTYYSVDELNSLGIDTTFTVTSNMAPDTTAPVLTGLSLPDIDLTDGAESVTISATASDEGTGVDRVVLYIDQSFSSDGRNTSPIALMDSLDSFIDGISIREYLVDENSPSGTFSISGAEVWDNAGNSAYYSIGELNALGIDTTFTVTENIATTSPDDDLITLEEVSVGGPTRTLDGGSGYDTLDASNIFAGSWAMQFRCYDSDADFAGYDRIQFADYVAAGFEVIIGSNLGENWFFVPHYNSPLTLIGGRYDDFFYGSRDFADEFHGMEGNDEFSIGNGDSAYGGTGDDIFELGVRFSGQPDGLIDGGGGTDLVRAGFGAQVNLSENTVSGAGRVNAYIENVENVEVHAWRAYSTSAIGDGANNHFFVTARFDDGSVGVFFDGRAGNDLLEGSAGQDRLLGGLGNDALHGFLGSDELRGGGGWDTLDGGAGNDLLNGGNGNDRASYLSAWAGVTVSLALEGAQNTERAGWDTLESIEDLTGSTFADTLTGSDGDNQIFGDAGSDDLFGGFGNDLLLGQDGDDVIEGQAGWDTLRGDDGNDTLIGGNGGDVLLGKDGIDMLSGNSGFDRIYGGSGGDIISGGADRDLLFGEGGDDIVHGDGGDDLVQGNNGDDGLDGGDGNDVVNGGAGNDTMTGGDGNDILIGNWGVDTMTGGAGADTFLFKAGHTGSYAHLADTILDFSQADGDIIDLSQIDAIAGGGDDAFAFIGDAAFSGTAGELRYTATEDGLMVEGDTDGDGVADLFIAVDGLADLTAADFVL</sequence>
<dbReference type="AlphaFoldDB" id="A0A844XWF6"/>
<keyword evidence="4" id="KW-0800">Toxin</keyword>
<dbReference type="SUPFAM" id="SSF51120">
    <property type="entry name" value="beta-Roll"/>
    <property type="match status" value="3"/>
</dbReference>
<evidence type="ECO:0000256" key="8">
    <source>
        <dbReference type="SAM" id="MobiDB-lite"/>
    </source>
</evidence>
<dbReference type="EMBL" id="WTYC01000011">
    <property type="protein sequence ID" value="MXO49433.1"/>
    <property type="molecule type" value="Genomic_DNA"/>
</dbReference>
<dbReference type="PRINTS" id="PR01488">
    <property type="entry name" value="RTXTOXINA"/>
</dbReference>
<keyword evidence="6" id="KW-0843">Virulence</keyword>
<keyword evidence="5" id="KW-0677">Repeat</keyword>
<dbReference type="InterPro" id="IPR011049">
    <property type="entry name" value="Serralysin-like_metalloprot_C"/>
</dbReference>
<dbReference type="PANTHER" id="PTHR38340">
    <property type="entry name" value="S-LAYER PROTEIN"/>
    <property type="match status" value="1"/>
</dbReference>
<dbReference type="PRINTS" id="PR00313">
    <property type="entry name" value="CABNDNGRPT"/>
</dbReference>
<evidence type="ECO:0000256" key="2">
    <source>
        <dbReference type="ARBA" id="ARBA00004613"/>
    </source>
</evidence>
<reference evidence="9 10" key="1">
    <citation type="submission" date="2019-12" db="EMBL/GenBank/DDBJ databases">
        <title>Genomic-based taxomic classification of the family Erythrobacteraceae.</title>
        <authorList>
            <person name="Xu L."/>
        </authorList>
    </citation>
    <scope>NUCLEOTIDE SEQUENCE [LARGE SCALE GENOMIC DNA]</scope>
    <source>
        <strain evidence="9 10">DSM 17792</strain>
    </source>
</reference>
<dbReference type="PROSITE" id="PS00330">
    <property type="entry name" value="HEMOLYSIN_CALCIUM"/>
    <property type="match status" value="5"/>
</dbReference>
<comment type="subcellular location">
    <subcellularLocation>
        <location evidence="1">Membrane</location>
    </subcellularLocation>
    <subcellularLocation>
        <location evidence="2">Secreted</location>
    </subcellularLocation>
</comment>
<feature type="compositionally biased region" description="Low complexity" evidence="8">
    <location>
        <begin position="870"/>
        <end position="881"/>
    </location>
</feature>
<dbReference type="InterPro" id="IPR050557">
    <property type="entry name" value="RTX_toxin/Mannuronan_C5-epim"/>
</dbReference>
<accession>A0A844XWF6</accession>
<keyword evidence="10" id="KW-1185">Reference proteome</keyword>
<dbReference type="PANTHER" id="PTHR38340:SF1">
    <property type="entry name" value="S-LAYER PROTEIN"/>
    <property type="match status" value="1"/>
</dbReference>
<evidence type="ECO:0000313" key="10">
    <source>
        <dbReference type="Proteomes" id="UP000448199"/>
    </source>
</evidence>
<dbReference type="GO" id="GO:0005509">
    <property type="term" value="F:calcium ion binding"/>
    <property type="evidence" value="ECO:0007669"/>
    <property type="project" value="InterPro"/>
</dbReference>
<dbReference type="GO" id="GO:0005576">
    <property type="term" value="C:extracellular region"/>
    <property type="evidence" value="ECO:0007669"/>
    <property type="project" value="UniProtKB-SubCell"/>
</dbReference>
<evidence type="ECO:0000313" key="9">
    <source>
        <dbReference type="EMBL" id="MXO49433.1"/>
    </source>
</evidence>
<dbReference type="InterPro" id="IPR001343">
    <property type="entry name" value="Hemolysn_Ca-bd"/>
</dbReference>
<keyword evidence="7" id="KW-0472">Membrane</keyword>
<dbReference type="InterPro" id="IPR003995">
    <property type="entry name" value="RTX_toxin_determinant-A"/>
</dbReference>
<evidence type="ECO:0000256" key="1">
    <source>
        <dbReference type="ARBA" id="ARBA00004370"/>
    </source>
</evidence>
<protein>
    <recommendedName>
        <fullName evidence="11">Calcium-binding protein</fullName>
    </recommendedName>
</protein>
<evidence type="ECO:0000256" key="5">
    <source>
        <dbReference type="ARBA" id="ARBA00022737"/>
    </source>
</evidence>
<evidence type="ECO:0000256" key="3">
    <source>
        <dbReference type="ARBA" id="ARBA00022525"/>
    </source>
</evidence>
<dbReference type="Gene3D" id="2.150.10.10">
    <property type="entry name" value="Serralysin-like metalloprotease, C-terminal"/>
    <property type="match status" value="4"/>
</dbReference>
<dbReference type="Pfam" id="PF00353">
    <property type="entry name" value="HemolysinCabind"/>
    <property type="match status" value="8"/>
</dbReference>
<proteinExistence type="predicted"/>
<dbReference type="GO" id="GO:0016020">
    <property type="term" value="C:membrane"/>
    <property type="evidence" value="ECO:0007669"/>
    <property type="project" value="UniProtKB-SubCell"/>
</dbReference>